<name>A0A1F4V4J3_UNCKA</name>
<dbReference type="InterPro" id="IPR050377">
    <property type="entry name" value="Radical_SAM_PqqE_MftC-like"/>
</dbReference>
<dbReference type="Gene3D" id="3.20.20.70">
    <property type="entry name" value="Aldolase class I"/>
    <property type="match status" value="1"/>
</dbReference>
<dbReference type="Proteomes" id="UP000178771">
    <property type="component" value="Unassembled WGS sequence"/>
</dbReference>
<gene>
    <name evidence="1" type="ORF">A2982_01310</name>
</gene>
<organism evidence="1 2">
    <name type="scientific">candidate division WWE3 bacterium RIFCSPLOWO2_01_FULL_39_13</name>
    <dbReference type="NCBI Taxonomy" id="1802624"/>
    <lineage>
        <taxon>Bacteria</taxon>
        <taxon>Katanobacteria</taxon>
    </lineage>
</organism>
<dbReference type="SUPFAM" id="SSF102114">
    <property type="entry name" value="Radical SAM enzymes"/>
    <property type="match status" value="1"/>
</dbReference>
<reference evidence="1 2" key="1">
    <citation type="journal article" date="2016" name="Nat. Commun.">
        <title>Thousands of microbial genomes shed light on interconnected biogeochemical processes in an aquifer system.</title>
        <authorList>
            <person name="Anantharaman K."/>
            <person name="Brown C.T."/>
            <person name="Hug L.A."/>
            <person name="Sharon I."/>
            <person name="Castelle C.J."/>
            <person name="Probst A.J."/>
            <person name="Thomas B.C."/>
            <person name="Singh A."/>
            <person name="Wilkins M.J."/>
            <person name="Karaoz U."/>
            <person name="Brodie E.L."/>
            <person name="Williams K.H."/>
            <person name="Hubbard S.S."/>
            <person name="Banfield J.F."/>
        </authorList>
    </citation>
    <scope>NUCLEOTIDE SEQUENCE [LARGE SCALE GENOMIC DNA]</scope>
</reference>
<protein>
    <recommendedName>
        <fullName evidence="3">Radical SAM core domain-containing protein</fullName>
    </recommendedName>
</protein>
<evidence type="ECO:0008006" key="3">
    <source>
        <dbReference type="Google" id="ProtNLM"/>
    </source>
</evidence>
<evidence type="ECO:0000313" key="2">
    <source>
        <dbReference type="Proteomes" id="UP000178771"/>
    </source>
</evidence>
<comment type="caution">
    <text evidence="1">The sequence shown here is derived from an EMBL/GenBank/DDBJ whole genome shotgun (WGS) entry which is preliminary data.</text>
</comment>
<dbReference type="STRING" id="1802624.A2982_01310"/>
<dbReference type="InterPro" id="IPR013785">
    <property type="entry name" value="Aldolase_TIM"/>
</dbReference>
<dbReference type="AlphaFoldDB" id="A0A1F4V4J3"/>
<dbReference type="PANTHER" id="PTHR11228:SF7">
    <property type="entry name" value="PQQA PEPTIDE CYCLASE"/>
    <property type="match status" value="1"/>
</dbReference>
<dbReference type="InterPro" id="IPR058240">
    <property type="entry name" value="rSAM_sf"/>
</dbReference>
<dbReference type="PANTHER" id="PTHR11228">
    <property type="entry name" value="RADICAL SAM DOMAIN PROTEIN"/>
    <property type="match status" value="1"/>
</dbReference>
<evidence type="ECO:0000313" key="1">
    <source>
        <dbReference type="EMBL" id="OGC52115.1"/>
    </source>
</evidence>
<dbReference type="InterPro" id="IPR023885">
    <property type="entry name" value="4Fe4S-binding_SPASM_dom"/>
</dbReference>
<sequence>MTKDVADRILQVMSEQEIKKACLTGGEPFLNFKIFQYLTENMQSNGITVSTNTNLSVATDIQLNYALEHNLKIFTTVMGSNALMHDSMTNAKGSFNNTVKNIKRCVSAGNDIMINILVSKPILHKVYDIASYIADLGVKYIFASVVICPEYAKGTDKEPLFTFSEDDIAEVLNPLLLIRDKYGVNVSTITTFPLCSLSKVRDVTPFMNRRCVAGRTELGINCEGKVARCPQSGDYVGDLMTEDFQTIWSRIDDCATSDSLPDVCVNCPLFKMCSGGCRVSAKSETGHWDGLDPKTRPQNVEIVLQNIKKHYKKLLPNNARGYCRKEEFGSVLIRTDGNYTLLGKYFTKEELDKEIFNDLTQNKLIQHTLPIILKTTHCNISGDCDSCALHNVCYSVHNCR</sequence>
<dbReference type="NCBIfam" id="TIGR04085">
    <property type="entry name" value="rSAM_more_4Fe4S"/>
    <property type="match status" value="1"/>
</dbReference>
<proteinExistence type="predicted"/>
<accession>A0A1F4V4J3</accession>
<dbReference type="EMBL" id="MEVH01000005">
    <property type="protein sequence ID" value="OGC52115.1"/>
    <property type="molecule type" value="Genomic_DNA"/>
</dbReference>